<keyword evidence="3" id="KW-1185">Reference proteome</keyword>
<reference evidence="2" key="1">
    <citation type="submission" date="2025-05" db="UniProtKB">
        <authorList>
            <consortium name="EnsemblMetazoa"/>
        </authorList>
    </citation>
    <scope>IDENTIFICATION</scope>
</reference>
<dbReference type="EnsemblMetazoa" id="XM_050660677.1">
    <property type="protein sequence ID" value="XP_050516634.1"/>
    <property type="gene ID" value="LOC126891500"/>
</dbReference>
<dbReference type="Proteomes" id="UP001652700">
    <property type="component" value="Unplaced"/>
</dbReference>
<dbReference type="InterPro" id="IPR000719">
    <property type="entry name" value="Prot_kinase_dom"/>
</dbReference>
<sequence length="241" mass="27259">MADNKCFEKVGYHSHIVKYLMAWDEEHVVHNVVQLSQTSLADYINHTSNVSEMVYFDCIQDICVDLKFLADKGIAHLDVKADNIPIHGKFFKLSDFGNILDIKEACRKIITPTDCSKLECSGCKTTWHGVCAQPQPLNFSLATLLIWKYQNCTTEADASTMHFNAIMAQLTNLSNAIATFNTQMSDLHNLVNSQSTKINDCISEIAVLWRENEQLKIKIQKIESTPPENVPIENKGKKMFC</sequence>
<dbReference type="RefSeq" id="XP_050516634.1">
    <property type="nucleotide sequence ID" value="XM_050660677.1"/>
</dbReference>
<dbReference type="SUPFAM" id="SSF56112">
    <property type="entry name" value="Protein kinase-like (PK-like)"/>
    <property type="match status" value="1"/>
</dbReference>
<dbReference type="InterPro" id="IPR011009">
    <property type="entry name" value="Kinase-like_dom_sf"/>
</dbReference>
<name>A0ABM5L2G3_DIAVI</name>
<evidence type="ECO:0000313" key="3">
    <source>
        <dbReference type="Proteomes" id="UP001652700"/>
    </source>
</evidence>
<protein>
    <recommendedName>
        <fullName evidence="1">Protein kinase domain-containing protein</fullName>
    </recommendedName>
</protein>
<evidence type="ECO:0000259" key="1">
    <source>
        <dbReference type="PROSITE" id="PS50011"/>
    </source>
</evidence>
<dbReference type="GeneID" id="126891500"/>
<evidence type="ECO:0000313" key="2">
    <source>
        <dbReference type="EnsemblMetazoa" id="XP_050516634.1"/>
    </source>
</evidence>
<dbReference type="Pfam" id="PF00069">
    <property type="entry name" value="Pkinase"/>
    <property type="match status" value="1"/>
</dbReference>
<feature type="domain" description="Protein kinase" evidence="1">
    <location>
        <begin position="1"/>
        <end position="241"/>
    </location>
</feature>
<proteinExistence type="predicted"/>
<dbReference type="Gene3D" id="1.10.510.10">
    <property type="entry name" value="Transferase(Phosphotransferase) domain 1"/>
    <property type="match status" value="1"/>
</dbReference>
<organism evidence="2 3">
    <name type="scientific">Diabrotica virgifera virgifera</name>
    <name type="common">western corn rootworm</name>
    <dbReference type="NCBI Taxonomy" id="50390"/>
    <lineage>
        <taxon>Eukaryota</taxon>
        <taxon>Metazoa</taxon>
        <taxon>Ecdysozoa</taxon>
        <taxon>Arthropoda</taxon>
        <taxon>Hexapoda</taxon>
        <taxon>Insecta</taxon>
        <taxon>Pterygota</taxon>
        <taxon>Neoptera</taxon>
        <taxon>Endopterygota</taxon>
        <taxon>Coleoptera</taxon>
        <taxon>Polyphaga</taxon>
        <taxon>Cucujiformia</taxon>
        <taxon>Chrysomeloidea</taxon>
        <taxon>Chrysomelidae</taxon>
        <taxon>Galerucinae</taxon>
        <taxon>Diabroticina</taxon>
        <taxon>Diabroticites</taxon>
        <taxon>Diabrotica</taxon>
    </lineage>
</organism>
<dbReference type="PROSITE" id="PS50011">
    <property type="entry name" value="PROTEIN_KINASE_DOM"/>
    <property type="match status" value="1"/>
</dbReference>
<accession>A0ABM5L2G3</accession>